<sequence>MATLPAGDNVEARRRPLAPLWTDENIRHADSKGGALRPLQEEVAVRYKELVKREQALAAREQLASEVCQAQEEREQDLEALALRLQQQTEVGFMASIDTRTDRAVNTLLMPSCLPQ</sequence>
<evidence type="ECO:0000313" key="2">
    <source>
        <dbReference type="Proteomes" id="UP000601435"/>
    </source>
</evidence>
<proteinExistence type="predicted"/>
<name>A0A813A6E2_9DINO</name>
<organism evidence="1 2">
    <name type="scientific">Symbiodinium necroappetens</name>
    <dbReference type="NCBI Taxonomy" id="1628268"/>
    <lineage>
        <taxon>Eukaryota</taxon>
        <taxon>Sar</taxon>
        <taxon>Alveolata</taxon>
        <taxon>Dinophyceae</taxon>
        <taxon>Suessiales</taxon>
        <taxon>Symbiodiniaceae</taxon>
        <taxon>Symbiodinium</taxon>
    </lineage>
</organism>
<comment type="caution">
    <text evidence="1">The sequence shown here is derived from an EMBL/GenBank/DDBJ whole genome shotgun (WGS) entry which is preliminary data.</text>
</comment>
<dbReference type="Proteomes" id="UP000601435">
    <property type="component" value="Unassembled WGS sequence"/>
</dbReference>
<keyword evidence="2" id="KW-1185">Reference proteome</keyword>
<accession>A0A813A6E2</accession>
<dbReference type="AlphaFoldDB" id="A0A813A6E2"/>
<evidence type="ECO:0000313" key="1">
    <source>
        <dbReference type="EMBL" id="CAE7852081.1"/>
    </source>
</evidence>
<gene>
    <name evidence="1" type="ORF">SNEC2469_LOCUS26471</name>
</gene>
<protein>
    <submittedName>
        <fullName evidence="1">Uncharacterized protein</fullName>
    </submittedName>
</protein>
<reference evidence="1" key="1">
    <citation type="submission" date="2021-02" db="EMBL/GenBank/DDBJ databases">
        <authorList>
            <person name="Dougan E. K."/>
            <person name="Rhodes N."/>
            <person name="Thang M."/>
            <person name="Chan C."/>
        </authorList>
    </citation>
    <scope>NUCLEOTIDE SEQUENCE</scope>
</reference>
<dbReference type="EMBL" id="CAJNJA010053938">
    <property type="protein sequence ID" value="CAE7852081.1"/>
    <property type="molecule type" value="Genomic_DNA"/>
</dbReference>